<keyword evidence="2" id="KW-1185">Reference proteome</keyword>
<dbReference type="Proteomes" id="UP001062846">
    <property type="component" value="Chromosome 7"/>
</dbReference>
<accession>A0ACC0N517</accession>
<name>A0ACC0N517_RHOML</name>
<evidence type="ECO:0000313" key="2">
    <source>
        <dbReference type="Proteomes" id="UP001062846"/>
    </source>
</evidence>
<comment type="caution">
    <text evidence="1">The sequence shown here is derived from an EMBL/GenBank/DDBJ whole genome shotgun (WGS) entry which is preliminary data.</text>
</comment>
<reference evidence="1" key="1">
    <citation type="submission" date="2022-02" db="EMBL/GenBank/DDBJ databases">
        <title>Plant Genome Project.</title>
        <authorList>
            <person name="Zhang R.-G."/>
        </authorList>
    </citation>
    <scope>NUCLEOTIDE SEQUENCE</scope>
    <source>
        <strain evidence="1">AT1</strain>
    </source>
</reference>
<evidence type="ECO:0000313" key="1">
    <source>
        <dbReference type="EMBL" id="KAI8547914.1"/>
    </source>
</evidence>
<protein>
    <submittedName>
        <fullName evidence="1">Uncharacterized protein</fullName>
    </submittedName>
</protein>
<organism evidence="1 2">
    <name type="scientific">Rhododendron molle</name>
    <name type="common">Chinese azalea</name>
    <name type="synonym">Azalea mollis</name>
    <dbReference type="NCBI Taxonomy" id="49168"/>
    <lineage>
        <taxon>Eukaryota</taxon>
        <taxon>Viridiplantae</taxon>
        <taxon>Streptophyta</taxon>
        <taxon>Embryophyta</taxon>
        <taxon>Tracheophyta</taxon>
        <taxon>Spermatophyta</taxon>
        <taxon>Magnoliopsida</taxon>
        <taxon>eudicotyledons</taxon>
        <taxon>Gunneridae</taxon>
        <taxon>Pentapetalae</taxon>
        <taxon>asterids</taxon>
        <taxon>Ericales</taxon>
        <taxon>Ericaceae</taxon>
        <taxon>Ericoideae</taxon>
        <taxon>Rhodoreae</taxon>
        <taxon>Rhododendron</taxon>
    </lineage>
</organism>
<dbReference type="EMBL" id="CM046394">
    <property type="protein sequence ID" value="KAI8547914.1"/>
    <property type="molecule type" value="Genomic_DNA"/>
</dbReference>
<proteinExistence type="predicted"/>
<sequence>MTWLLQHFQGHLATGYTDENVQQPARGYILQLIGGVLMPNHSRSQVHLAYLTLLEDLTVVQSWGSACLSNLYHYLCHGCQIGKENMSGAFILLQLWAWERFPFVAPARLGMRQRPPGDLETIQRGVNC</sequence>
<gene>
    <name evidence="1" type="ORF">RHMOL_Rhmol07G0232200</name>
</gene>